<reference evidence="1 2" key="1">
    <citation type="submission" date="2012-08" db="EMBL/GenBank/DDBJ databases">
        <title>Oryza genome evolution.</title>
        <authorList>
            <person name="Wing R.A."/>
        </authorList>
    </citation>
    <scope>NUCLEOTIDE SEQUENCE</scope>
</reference>
<name>A0A0D9X4P8_9ORYZ</name>
<dbReference type="AlphaFoldDB" id="A0A0D9X4P8"/>
<accession>A0A0D9X4P8</accession>
<dbReference type="EnsemblPlants" id="LPERR08G03740.1">
    <property type="protein sequence ID" value="LPERR08G03740.1"/>
    <property type="gene ID" value="LPERR08G03740"/>
</dbReference>
<protein>
    <submittedName>
        <fullName evidence="1">Uncharacterized protein</fullName>
    </submittedName>
</protein>
<organism evidence="1 2">
    <name type="scientific">Leersia perrieri</name>
    <dbReference type="NCBI Taxonomy" id="77586"/>
    <lineage>
        <taxon>Eukaryota</taxon>
        <taxon>Viridiplantae</taxon>
        <taxon>Streptophyta</taxon>
        <taxon>Embryophyta</taxon>
        <taxon>Tracheophyta</taxon>
        <taxon>Spermatophyta</taxon>
        <taxon>Magnoliopsida</taxon>
        <taxon>Liliopsida</taxon>
        <taxon>Poales</taxon>
        <taxon>Poaceae</taxon>
        <taxon>BOP clade</taxon>
        <taxon>Oryzoideae</taxon>
        <taxon>Oryzeae</taxon>
        <taxon>Oryzinae</taxon>
        <taxon>Leersia</taxon>
    </lineage>
</organism>
<dbReference type="HOGENOM" id="CLU_2945033_0_0_1"/>
<evidence type="ECO:0000313" key="1">
    <source>
        <dbReference type="EnsemblPlants" id="LPERR08G03740.1"/>
    </source>
</evidence>
<proteinExistence type="predicted"/>
<reference evidence="2" key="2">
    <citation type="submission" date="2013-12" db="EMBL/GenBank/DDBJ databases">
        <authorList>
            <person name="Yu Y."/>
            <person name="Lee S."/>
            <person name="de Baynast K."/>
            <person name="Wissotski M."/>
            <person name="Liu L."/>
            <person name="Talag J."/>
            <person name="Goicoechea J."/>
            <person name="Angelova A."/>
            <person name="Jetty R."/>
            <person name="Kudrna D."/>
            <person name="Golser W."/>
            <person name="Rivera L."/>
            <person name="Zhang J."/>
            <person name="Wing R."/>
        </authorList>
    </citation>
    <scope>NUCLEOTIDE SEQUENCE</scope>
</reference>
<evidence type="ECO:0000313" key="2">
    <source>
        <dbReference type="Proteomes" id="UP000032180"/>
    </source>
</evidence>
<dbReference type="Gramene" id="LPERR08G03740.1">
    <property type="protein sequence ID" value="LPERR08G03740.1"/>
    <property type="gene ID" value="LPERR08G03740"/>
</dbReference>
<sequence length="60" mass="6156">MHRCSAGDGGTKWWIGNSGGGFRRGGCAAAVGARFSGFEISRSEMKWPLPSPTPAGDAAS</sequence>
<dbReference type="Proteomes" id="UP000032180">
    <property type="component" value="Chromosome 8"/>
</dbReference>
<reference evidence="1" key="3">
    <citation type="submission" date="2015-04" db="UniProtKB">
        <authorList>
            <consortium name="EnsemblPlants"/>
        </authorList>
    </citation>
    <scope>IDENTIFICATION</scope>
</reference>
<keyword evidence="2" id="KW-1185">Reference proteome</keyword>